<organism evidence="1 2">
    <name type="scientific">Xenopus laevis</name>
    <name type="common">African clawed frog</name>
    <dbReference type="NCBI Taxonomy" id="8355"/>
    <lineage>
        <taxon>Eukaryota</taxon>
        <taxon>Metazoa</taxon>
        <taxon>Chordata</taxon>
        <taxon>Craniata</taxon>
        <taxon>Vertebrata</taxon>
        <taxon>Euteleostomi</taxon>
        <taxon>Amphibia</taxon>
        <taxon>Batrachia</taxon>
        <taxon>Anura</taxon>
        <taxon>Pipoidea</taxon>
        <taxon>Pipidae</taxon>
        <taxon>Xenopodinae</taxon>
        <taxon>Xenopus</taxon>
        <taxon>Xenopus</taxon>
    </lineage>
</organism>
<dbReference type="Proteomes" id="UP000694892">
    <property type="component" value="Chromosome 6L"/>
</dbReference>
<dbReference type="EMBL" id="CM004476">
    <property type="protein sequence ID" value="OCT77209.1"/>
    <property type="molecule type" value="Genomic_DNA"/>
</dbReference>
<dbReference type="GO" id="GO:0046982">
    <property type="term" value="F:protein heterodimerization activity"/>
    <property type="evidence" value="ECO:0007669"/>
    <property type="project" value="InterPro"/>
</dbReference>
<name>A0A974HGK6_XENLA</name>
<evidence type="ECO:0000313" key="2">
    <source>
        <dbReference type="Proteomes" id="UP000694892"/>
    </source>
</evidence>
<dbReference type="OMA" id="TYSHSAD"/>
<sequence length="104" mass="11803">MSKSPWHDGICSFYYKVLSSSRVEARRWRLRRVSPLALPLSRLIMKRSPEVSNIKQDALMVKATFLASHSYKHGTGKCTKTFTYSHSADAAEESETFQFLSGSL</sequence>
<gene>
    <name evidence="1" type="ORF">XELAEV_18032407mg</name>
</gene>
<dbReference type="InterPro" id="IPR009072">
    <property type="entry name" value="Histone-fold"/>
</dbReference>
<reference evidence="2" key="1">
    <citation type="journal article" date="2016" name="Nature">
        <title>Genome evolution in the allotetraploid frog Xenopus laevis.</title>
        <authorList>
            <person name="Session A.M."/>
            <person name="Uno Y."/>
            <person name="Kwon T."/>
            <person name="Chapman J.A."/>
            <person name="Toyoda A."/>
            <person name="Takahashi S."/>
            <person name="Fukui A."/>
            <person name="Hikosaka A."/>
            <person name="Suzuki A."/>
            <person name="Kondo M."/>
            <person name="van Heeringen S.J."/>
            <person name="Quigley I."/>
            <person name="Heinz S."/>
            <person name="Ogino H."/>
            <person name="Ochi H."/>
            <person name="Hellsten U."/>
            <person name="Lyons J.B."/>
            <person name="Simakov O."/>
            <person name="Putnam N."/>
            <person name="Stites J."/>
            <person name="Kuroki Y."/>
            <person name="Tanaka T."/>
            <person name="Michiue T."/>
            <person name="Watanabe M."/>
            <person name="Bogdanovic O."/>
            <person name="Lister R."/>
            <person name="Georgiou G."/>
            <person name="Paranjpe S.S."/>
            <person name="van Kruijsbergen I."/>
            <person name="Shu S."/>
            <person name="Carlson J."/>
            <person name="Kinoshita T."/>
            <person name="Ohta Y."/>
            <person name="Mawaribuchi S."/>
            <person name="Jenkins J."/>
            <person name="Grimwood J."/>
            <person name="Schmutz J."/>
            <person name="Mitros T."/>
            <person name="Mozaffari S.V."/>
            <person name="Suzuki Y."/>
            <person name="Haramoto Y."/>
            <person name="Yamamoto T.S."/>
            <person name="Takagi C."/>
            <person name="Heald R."/>
            <person name="Miller K."/>
            <person name="Haudenschild C."/>
            <person name="Kitzman J."/>
            <person name="Nakayama T."/>
            <person name="Izutsu Y."/>
            <person name="Robert J."/>
            <person name="Fortriede J."/>
            <person name="Burns K."/>
            <person name="Lotay V."/>
            <person name="Karimi K."/>
            <person name="Yasuoka Y."/>
            <person name="Dichmann D.S."/>
            <person name="Flajnik M.F."/>
            <person name="Houston D.W."/>
            <person name="Shendure J."/>
            <person name="DuPasquier L."/>
            <person name="Vize P.D."/>
            <person name="Zorn A.M."/>
            <person name="Ito M."/>
            <person name="Marcotte E.M."/>
            <person name="Wallingford J.B."/>
            <person name="Ito Y."/>
            <person name="Asashima M."/>
            <person name="Ueno N."/>
            <person name="Matsuda Y."/>
            <person name="Veenstra G.J."/>
            <person name="Fujiyama A."/>
            <person name="Harland R.M."/>
            <person name="Taira M."/>
            <person name="Rokhsar D.S."/>
        </authorList>
    </citation>
    <scope>NUCLEOTIDE SEQUENCE [LARGE SCALE GENOMIC DNA]</scope>
    <source>
        <strain evidence="2">J</strain>
    </source>
</reference>
<proteinExistence type="predicted"/>
<dbReference type="Gene3D" id="1.10.20.10">
    <property type="entry name" value="Histone, subunit A"/>
    <property type="match status" value="1"/>
</dbReference>
<evidence type="ECO:0000313" key="1">
    <source>
        <dbReference type="EMBL" id="OCT77209.1"/>
    </source>
</evidence>
<dbReference type="AlphaFoldDB" id="A0A974HGK6"/>
<protein>
    <submittedName>
        <fullName evidence="1">Uncharacterized protein</fullName>
    </submittedName>
</protein>
<accession>A0A974HGK6</accession>